<name>A0AA40LT74_CNENI</name>
<accession>A0AA40LT74</accession>
<feature type="transmembrane region" description="Helical" evidence="4">
    <location>
        <begin position="206"/>
        <end position="228"/>
    </location>
</feature>
<dbReference type="GO" id="GO:0046872">
    <property type="term" value="F:metal ion binding"/>
    <property type="evidence" value="ECO:0007669"/>
    <property type="project" value="UniProtKB-KW"/>
</dbReference>
<feature type="transmembrane region" description="Helical" evidence="4">
    <location>
        <begin position="140"/>
        <end position="157"/>
    </location>
</feature>
<reference evidence="6" key="1">
    <citation type="submission" date="2023-06" db="EMBL/GenBank/DDBJ databases">
        <title>Reference genome for the Northern bat (Eptesicus nilssonii), a most northern bat species.</title>
        <authorList>
            <person name="Laine V.N."/>
            <person name="Pulliainen A.T."/>
            <person name="Lilley T.M."/>
        </authorList>
    </citation>
    <scope>NUCLEOTIDE SEQUENCE</scope>
    <source>
        <strain evidence="6">BLF_Eptnil</strain>
        <tissue evidence="6">Kidney</tissue>
    </source>
</reference>
<dbReference type="PANTHER" id="PTHR24092:SF78">
    <property type="entry name" value="PHOSPHOLIPID-TRANSPORTING ATPASE IK"/>
    <property type="match status" value="1"/>
</dbReference>
<keyword evidence="7" id="KW-1185">Reference proteome</keyword>
<dbReference type="GO" id="GO:0005886">
    <property type="term" value="C:plasma membrane"/>
    <property type="evidence" value="ECO:0007669"/>
    <property type="project" value="TreeGrafter"/>
</dbReference>
<evidence type="ECO:0000313" key="6">
    <source>
        <dbReference type="EMBL" id="KAK1343063.1"/>
    </source>
</evidence>
<dbReference type="InterPro" id="IPR032630">
    <property type="entry name" value="P_typ_ATPase_c"/>
</dbReference>
<comment type="caution">
    <text evidence="6">The sequence shown here is derived from an EMBL/GenBank/DDBJ whole genome shotgun (WGS) entry which is preliminary data.</text>
</comment>
<sequence length="271" mass="30756">MAVVINGEFLNKLLLSLSKEPQEKSLRCQVIICCWVLANQKTLIVVLVKKYQNLARGLQQSQHDQDCEHHVGVVDQERMQVVHANPVLLPEAAAAGACVLVLHASLQVPMLLHLEDAGSMMVQMWFTFYSGCISQPLYEGWFLALFNLLYTIFPVLVEIPRLLGLPSNHHPWQSNFPGQLLHDPVDQPHYDEAYNHNEVLDGPICAIFFSLCFYMVISWNSMSFWLFIISPKTFLFLDPAECVINPLPVLTLGVIYQVLKKANPEEEEKAQ</sequence>
<keyword evidence="4" id="KW-1133">Transmembrane helix</keyword>
<evidence type="ECO:0000259" key="5">
    <source>
        <dbReference type="Pfam" id="PF16212"/>
    </source>
</evidence>
<keyword evidence="3" id="KW-0460">Magnesium</keyword>
<evidence type="ECO:0000256" key="3">
    <source>
        <dbReference type="ARBA" id="ARBA00022842"/>
    </source>
</evidence>
<keyword evidence="2" id="KW-0479">Metal-binding</keyword>
<dbReference type="Pfam" id="PF16212">
    <property type="entry name" value="PhoLip_ATPase_C"/>
    <property type="match status" value="1"/>
</dbReference>
<dbReference type="GO" id="GO:0140326">
    <property type="term" value="F:ATPase-coupled intramembrane lipid transporter activity"/>
    <property type="evidence" value="ECO:0007669"/>
    <property type="project" value="TreeGrafter"/>
</dbReference>
<dbReference type="PANTHER" id="PTHR24092">
    <property type="entry name" value="PROBABLE PHOSPHOLIPID-TRANSPORTING ATPASE"/>
    <property type="match status" value="1"/>
</dbReference>
<proteinExistence type="predicted"/>
<dbReference type="GO" id="GO:0007030">
    <property type="term" value="P:Golgi organization"/>
    <property type="evidence" value="ECO:0007669"/>
    <property type="project" value="TreeGrafter"/>
</dbReference>
<dbReference type="Proteomes" id="UP001177744">
    <property type="component" value="Unassembled WGS sequence"/>
</dbReference>
<comment type="subcellular location">
    <subcellularLocation>
        <location evidence="1">Membrane</location>
        <topology evidence="1">Multi-pass membrane protein</topology>
    </subcellularLocation>
</comment>
<organism evidence="6 7">
    <name type="scientific">Cnephaeus nilssonii</name>
    <name type="common">Northern bat</name>
    <name type="synonym">Eptesicus nilssonii</name>
    <dbReference type="NCBI Taxonomy" id="3371016"/>
    <lineage>
        <taxon>Eukaryota</taxon>
        <taxon>Metazoa</taxon>
        <taxon>Chordata</taxon>
        <taxon>Craniata</taxon>
        <taxon>Vertebrata</taxon>
        <taxon>Euteleostomi</taxon>
        <taxon>Mammalia</taxon>
        <taxon>Eutheria</taxon>
        <taxon>Laurasiatheria</taxon>
        <taxon>Chiroptera</taxon>
        <taxon>Yangochiroptera</taxon>
        <taxon>Vespertilionidae</taxon>
        <taxon>Cnephaeus</taxon>
    </lineage>
</organism>
<gene>
    <name evidence="6" type="ORF">QTO34_015835</name>
</gene>
<protein>
    <recommendedName>
        <fullName evidence="5">P-type ATPase C-terminal domain-containing protein</fullName>
    </recommendedName>
</protein>
<dbReference type="AlphaFoldDB" id="A0AA40LT74"/>
<dbReference type="EMBL" id="JAULJE010000005">
    <property type="protein sequence ID" value="KAK1343063.1"/>
    <property type="molecule type" value="Genomic_DNA"/>
</dbReference>
<keyword evidence="4" id="KW-0472">Membrane</keyword>
<evidence type="ECO:0000256" key="4">
    <source>
        <dbReference type="SAM" id="Phobius"/>
    </source>
</evidence>
<evidence type="ECO:0000313" key="7">
    <source>
        <dbReference type="Proteomes" id="UP001177744"/>
    </source>
</evidence>
<feature type="domain" description="P-type ATPase C-terminal" evidence="5">
    <location>
        <begin position="120"/>
        <end position="157"/>
    </location>
</feature>
<dbReference type="GO" id="GO:0045332">
    <property type="term" value="P:phospholipid translocation"/>
    <property type="evidence" value="ECO:0007669"/>
    <property type="project" value="TreeGrafter"/>
</dbReference>
<keyword evidence="4" id="KW-0812">Transmembrane</keyword>
<evidence type="ECO:0000256" key="2">
    <source>
        <dbReference type="ARBA" id="ARBA00022723"/>
    </source>
</evidence>
<evidence type="ECO:0000256" key="1">
    <source>
        <dbReference type="ARBA" id="ARBA00004141"/>
    </source>
</evidence>
<dbReference type="GO" id="GO:0005802">
    <property type="term" value="C:trans-Golgi network"/>
    <property type="evidence" value="ECO:0007669"/>
    <property type="project" value="TreeGrafter"/>
</dbReference>